<evidence type="ECO:0000313" key="2">
    <source>
        <dbReference type="EMBL" id="KAL3314618.1"/>
    </source>
</evidence>
<comment type="caution">
    <text evidence="2">The sequence shown here is derived from an EMBL/GenBank/DDBJ whole genome shotgun (WGS) entry which is preliminary data.</text>
</comment>
<protein>
    <submittedName>
        <fullName evidence="2">Uncharacterized protein</fullName>
    </submittedName>
</protein>
<reference evidence="2 3" key="1">
    <citation type="submission" date="2024-11" db="EMBL/GenBank/DDBJ databases">
        <title>Adaptive evolution of stress response genes in parasites aligns with host niche diversity.</title>
        <authorList>
            <person name="Hahn C."/>
            <person name="Resl P."/>
        </authorList>
    </citation>
    <scope>NUCLEOTIDE SEQUENCE [LARGE SCALE GENOMIC DNA]</scope>
    <source>
        <strain evidence="2">EGGRZ-B1_66</strain>
        <tissue evidence="2">Body</tissue>
    </source>
</reference>
<evidence type="ECO:0000313" key="3">
    <source>
        <dbReference type="Proteomes" id="UP001626550"/>
    </source>
</evidence>
<dbReference type="EMBL" id="JBJKFK010000946">
    <property type="protein sequence ID" value="KAL3314618.1"/>
    <property type="molecule type" value="Genomic_DNA"/>
</dbReference>
<name>A0ABD2Q4U0_9PLAT</name>
<proteinExistence type="predicted"/>
<evidence type="ECO:0000256" key="1">
    <source>
        <dbReference type="SAM" id="MobiDB-lite"/>
    </source>
</evidence>
<feature type="compositionally biased region" description="Pro residues" evidence="1">
    <location>
        <begin position="172"/>
        <end position="192"/>
    </location>
</feature>
<sequence length="192" mass="21080">MTHRPWSDDSGLPKSSNFPNFGSFNFPSFFGGGGGGEGGGGGGMGFPSFNFEDFVDKIKQMNEKKDKEEAAKRGETEHDHEHDHDPHYRPGYDDYDPDLGYNPTGPPQSVYAPGGHGNMYPTNYDAAYPVSYNNYAPPPNGQPPYQPYDPLTNENDYVKNCCIIPGETHLYGPPPPPPPPPSSHAPAPYPYR</sequence>
<dbReference type="Proteomes" id="UP001626550">
    <property type="component" value="Unassembled WGS sequence"/>
</dbReference>
<accession>A0ABD2Q4U0</accession>
<feature type="region of interest" description="Disordered" evidence="1">
    <location>
        <begin position="168"/>
        <end position="192"/>
    </location>
</feature>
<dbReference type="AlphaFoldDB" id="A0ABD2Q4U0"/>
<feature type="compositionally biased region" description="Basic and acidic residues" evidence="1">
    <location>
        <begin position="55"/>
        <end position="92"/>
    </location>
</feature>
<organism evidence="2 3">
    <name type="scientific">Cichlidogyrus casuarinus</name>
    <dbReference type="NCBI Taxonomy" id="1844966"/>
    <lineage>
        <taxon>Eukaryota</taxon>
        <taxon>Metazoa</taxon>
        <taxon>Spiralia</taxon>
        <taxon>Lophotrochozoa</taxon>
        <taxon>Platyhelminthes</taxon>
        <taxon>Monogenea</taxon>
        <taxon>Monopisthocotylea</taxon>
        <taxon>Dactylogyridea</taxon>
        <taxon>Ancyrocephalidae</taxon>
        <taxon>Cichlidogyrus</taxon>
    </lineage>
</organism>
<feature type="region of interest" description="Disordered" evidence="1">
    <location>
        <begin position="55"/>
        <end position="116"/>
    </location>
</feature>
<gene>
    <name evidence="2" type="ORF">Ciccas_006762</name>
</gene>
<keyword evidence="3" id="KW-1185">Reference proteome</keyword>